<keyword evidence="1" id="KW-0472">Membrane</keyword>
<dbReference type="EMBL" id="BARV01030254">
    <property type="protein sequence ID" value="GAI39248.1"/>
    <property type="molecule type" value="Genomic_DNA"/>
</dbReference>
<organism evidence="2">
    <name type="scientific">marine sediment metagenome</name>
    <dbReference type="NCBI Taxonomy" id="412755"/>
    <lineage>
        <taxon>unclassified sequences</taxon>
        <taxon>metagenomes</taxon>
        <taxon>ecological metagenomes</taxon>
    </lineage>
</organism>
<feature type="transmembrane region" description="Helical" evidence="1">
    <location>
        <begin position="7"/>
        <end position="24"/>
    </location>
</feature>
<name>X1N6M5_9ZZZZ</name>
<dbReference type="AlphaFoldDB" id="X1N6M5"/>
<accession>X1N6M5</accession>
<proteinExistence type="predicted"/>
<feature type="transmembrane region" description="Helical" evidence="1">
    <location>
        <begin position="68"/>
        <end position="84"/>
    </location>
</feature>
<comment type="caution">
    <text evidence="2">The sequence shown here is derived from an EMBL/GenBank/DDBJ whole genome shotgun (WGS) entry which is preliminary data.</text>
</comment>
<keyword evidence="1" id="KW-0812">Transmembrane</keyword>
<keyword evidence="1" id="KW-1133">Transmembrane helix</keyword>
<evidence type="ECO:0000256" key="1">
    <source>
        <dbReference type="SAM" id="Phobius"/>
    </source>
</evidence>
<sequence length="112" mass="12760">MKLKGNYFCLFTLQLVSGIIAYPLMVKFGVFLGIFLSFLPFLAGLITTHVNYKPDERDMQLIHKTDSFQSILLMVAMAIIYLYFPLINWFFAMYAGIGIFRGVTGLIIFATN</sequence>
<feature type="transmembrane region" description="Helical" evidence="1">
    <location>
        <begin position="30"/>
        <end position="47"/>
    </location>
</feature>
<gene>
    <name evidence="2" type="ORF">S06H3_48084</name>
</gene>
<reference evidence="2" key="1">
    <citation type="journal article" date="2014" name="Front. Microbiol.">
        <title>High frequency of phylogenetically diverse reductive dehalogenase-homologous genes in deep subseafloor sedimentary metagenomes.</title>
        <authorList>
            <person name="Kawai M."/>
            <person name="Futagami T."/>
            <person name="Toyoda A."/>
            <person name="Takaki Y."/>
            <person name="Nishi S."/>
            <person name="Hori S."/>
            <person name="Arai W."/>
            <person name="Tsubouchi T."/>
            <person name="Morono Y."/>
            <person name="Uchiyama I."/>
            <person name="Ito T."/>
            <person name="Fujiyama A."/>
            <person name="Inagaki F."/>
            <person name="Takami H."/>
        </authorList>
    </citation>
    <scope>NUCLEOTIDE SEQUENCE</scope>
    <source>
        <strain evidence="2">Expedition CK06-06</strain>
    </source>
</reference>
<evidence type="ECO:0000313" key="2">
    <source>
        <dbReference type="EMBL" id="GAI39248.1"/>
    </source>
</evidence>
<protein>
    <submittedName>
        <fullName evidence="2">Uncharacterized protein</fullName>
    </submittedName>
</protein>